<name>N1PEM9_DOTSN</name>
<sequence>MKTGSNKNKHATDRPHANYTRREGLRGLPYEATAADAPPRTEEDPDPSPTPPMEEQDKLEKRARSAQTLAVIFHERICRSGQDDIMAMQLMKSILVLGAFFAQLPTNLHIAAAFPARHLDHVSQRYEGSICTAPIRSASIDVMHKVSGAASCVGPRHRDHISVGRAVCADEALVLTYYLLYAKGRIALEALGAVSPRASQTETRTGAYFLDKAWRVYEPRVKTFNAKLRRMAAEHLDGPIDVAKSFHLYFSVVTESFTFSEDYRILDCGVKHSVLGIITDSVAALGLTLPVWWVVYCTLHLMMALTTHQAHPYGEIQPWRYEGNDHFCACCEAEFRDAAQNKVFSDPKNNHLSGRLYHRGSHAIRTEPHPAGNGIFTRDTKLLIVARGITTAVTLAWLFYELGRHRYQQALDELLDLSLIAGRWSDTQSIECEYLNAGIHGTLRLHAVGRSGKFRSALREGLQVDETCLSGGTLLRIPSHTANRAVCVWRSGYIHLRALTHEAELVKRKKCIGRCLLGQSSCVNIRWRLRLGSVGSTRSATGRIAPGVGAHANEAHGLITSSPKRPIVDVHQSGIGNRAAHTTIGMVSRPINQCAACADYYDLSAISDPHICPCCEYYMDETAPKNPQEQYWNDWIKDLDAPTLRSLGLGDYYLGLDCVHDPQPNPQPTMASMSRTNAVQQASNCLRHRNTYYDTDKSAPNRPQEPQAPQTASRALSIGAPPRMPATPTSTFTMGYKPYKTSFSPSLPQQAIEVHRLQQRDAYFLSRGLDATELLRGRRTARQAHEQLYIARSVTDSSTPATLESVDEEPVTAAPKKRGKRMICATCLKDAPVNKDNDGVNCTKCYKKILKAQ</sequence>
<dbReference type="InterPro" id="IPR036396">
    <property type="entry name" value="Cyt_P450_sf"/>
</dbReference>
<evidence type="ECO:0000313" key="3">
    <source>
        <dbReference type="EMBL" id="EME40569.1"/>
    </source>
</evidence>
<feature type="transmembrane region" description="Helical" evidence="2">
    <location>
        <begin position="274"/>
        <end position="295"/>
    </location>
</feature>
<keyword evidence="2" id="KW-1133">Transmembrane helix</keyword>
<reference evidence="3 4" key="2">
    <citation type="journal article" date="2012" name="PLoS Pathog.">
        <title>Diverse lifestyles and strategies of plant pathogenesis encoded in the genomes of eighteen Dothideomycetes fungi.</title>
        <authorList>
            <person name="Ohm R.A."/>
            <person name="Feau N."/>
            <person name="Henrissat B."/>
            <person name="Schoch C.L."/>
            <person name="Horwitz B.A."/>
            <person name="Barry K.W."/>
            <person name="Condon B.J."/>
            <person name="Copeland A.C."/>
            <person name="Dhillon B."/>
            <person name="Glaser F."/>
            <person name="Hesse C.N."/>
            <person name="Kosti I."/>
            <person name="LaButti K."/>
            <person name="Lindquist E.A."/>
            <person name="Lucas S."/>
            <person name="Salamov A.A."/>
            <person name="Bradshaw R.E."/>
            <person name="Ciuffetti L."/>
            <person name="Hamelin R.C."/>
            <person name="Kema G.H.J."/>
            <person name="Lawrence C."/>
            <person name="Scott J.A."/>
            <person name="Spatafora J.W."/>
            <person name="Turgeon B.G."/>
            <person name="de Wit P.J.G.M."/>
            <person name="Zhong S."/>
            <person name="Goodwin S.B."/>
            <person name="Grigoriev I.V."/>
        </authorList>
    </citation>
    <scope>NUCLEOTIDE SEQUENCE [LARGE SCALE GENOMIC DNA]</scope>
    <source>
        <strain evidence="4">NZE10 / CBS 128990</strain>
    </source>
</reference>
<keyword evidence="4" id="KW-1185">Reference proteome</keyword>
<accession>N1PEM9</accession>
<proteinExistence type="predicted"/>
<dbReference type="GO" id="GO:0005506">
    <property type="term" value="F:iron ion binding"/>
    <property type="evidence" value="ECO:0007669"/>
    <property type="project" value="InterPro"/>
</dbReference>
<keyword evidence="2" id="KW-0472">Membrane</keyword>
<organism evidence="3 4">
    <name type="scientific">Dothistroma septosporum (strain NZE10 / CBS 128990)</name>
    <name type="common">Red band needle blight fungus</name>
    <name type="synonym">Mycosphaerella pini</name>
    <dbReference type="NCBI Taxonomy" id="675120"/>
    <lineage>
        <taxon>Eukaryota</taxon>
        <taxon>Fungi</taxon>
        <taxon>Dikarya</taxon>
        <taxon>Ascomycota</taxon>
        <taxon>Pezizomycotina</taxon>
        <taxon>Dothideomycetes</taxon>
        <taxon>Dothideomycetidae</taxon>
        <taxon>Mycosphaerellales</taxon>
        <taxon>Mycosphaerellaceae</taxon>
        <taxon>Dothistroma</taxon>
    </lineage>
</organism>
<reference evidence="4" key="1">
    <citation type="journal article" date="2012" name="PLoS Genet.">
        <title>The genomes of the fungal plant pathogens Cladosporium fulvum and Dothistroma septosporum reveal adaptation to different hosts and lifestyles but also signatures of common ancestry.</title>
        <authorList>
            <person name="de Wit P.J.G.M."/>
            <person name="van der Burgt A."/>
            <person name="Oekmen B."/>
            <person name="Stergiopoulos I."/>
            <person name="Abd-Elsalam K.A."/>
            <person name="Aerts A.L."/>
            <person name="Bahkali A.H."/>
            <person name="Beenen H.G."/>
            <person name="Chettri P."/>
            <person name="Cox M.P."/>
            <person name="Datema E."/>
            <person name="de Vries R.P."/>
            <person name="Dhillon B."/>
            <person name="Ganley A.R."/>
            <person name="Griffiths S.A."/>
            <person name="Guo Y."/>
            <person name="Hamelin R.C."/>
            <person name="Henrissat B."/>
            <person name="Kabir M.S."/>
            <person name="Jashni M.K."/>
            <person name="Kema G."/>
            <person name="Klaubauf S."/>
            <person name="Lapidus A."/>
            <person name="Levasseur A."/>
            <person name="Lindquist E."/>
            <person name="Mehrabi R."/>
            <person name="Ohm R.A."/>
            <person name="Owen T.J."/>
            <person name="Salamov A."/>
            <person name="Schwelm A."/>
            <person name="Schijlen E."/>
            <person name="Sun H."/>
            <person name="van den Burg H.A."/>
            <person name="van Ham R.C.H.J."/>
            <person name="Zhang S."/>
            <person name="Goodwin S.B."/>
            <person name="Grigoriev I.V."/>
            <person name="Collemare J."/>
            <person name="Bradshaw R.E."/>
        </authorList>
    </citation>
    <scope>NUCLEOTIDE SEQUENCE [LARGE SCALE GENOMIC DNA]</scope>
    <source>
        <strain evidence="4">NZE10 / CBS 128990</strain>
    </source>
</reference>
<dbReference type="SUPFAM" id="SSF48264">
    <property type="entry name" value="Cytochrome P450"/>
    <property type="match status" value="1"/>
</dbReference>
<dbReference type="AlphaFoldDB" id="N1PEM9"/>
<protein>
    <submittedName>
        <fullName evidence="3">Uncharacterized protein</fullName>
    </submittedName>
</protein>
<gene>
    <name evidence="3" type="ORF">DOTSEDRAFT_37374</name>
</gene>
<dbReference type="HOGENOM" id="CLU_334641_0_0_1"/>
<dbReference type="Proteomes" id="UP000016933">
    <property type="component" value="Unassembled WGS sequence"/>
</dbReference>
<keyword evidence="2" id="KW-0812">Transmembrane</keyword>
<dbReference type="GO" id="GO:0004497">
    <property type="term" value="F:monooxygenase activity"/>
    <property type="evidence" value="ECO:0007669"/>
    <property type="project" value="InterPro"/>
</dbReference>
<dbReference type="GO" id="GO:0020037">
    <property type="term" value="F:heme binding"/>
    <property type="evidence" value="ECO:0007669"/>
    <property type="project" value="InterPro"/>
</dbReference>
<dbReference type="Gene3D" id="1.10.630.10">
    <property type="entry name" value="Cytochrome P450"/>
    <property type="match status" value="1"/>
</dbReference>
<dbReference type="GO" id="GO:0016705">
    <property type="term" value="F:oxidoreductase activity, acting on paired donors, with incorporation or reduction of molecular oxygen"/>
    <property type="evidence" value="ECO:0007669"/>
    <property type="project" value="InterPro"/>
</dbReference>
<evidence type="ECO:0000313" key="4">
    <source>
        <dbReference type="Proteomes" id="UP000016933"/>
    </source>
</evidence>
<evidence type="ECO:0000256" key="2">
    <source>
        <dbReference type="SAM" id="Phobius"/>
    </source>
</evidence>
<feature type="region of interest" description="Disordered" evidence="1">
    <location>
        <begin position="1"/>
        <end position="63"/>
    </location>
</feature>
<dbReference type="STRING" id="675120.N1PEM9"/>
<feature type="region of interest" description="Disordered" evidence="1">
    <location>
        <begin position="692"/>
        <end position="729"/>
    </location>
</feature>
<evidence type="ECO:0000256" key="1">
    <source>
        <dbReference type="SAM" id="MobiDB-lite"/>
    </source>
</evidence>
<dbReference type="EMBL" id="KB446543">
    <property type="protein sequence ID" value="EME40569.1"/>
    <property type="molecule type" value="Genomic_DNA"/>
</dbReference>
<feature type="compositionally biased region" description="Basic and acidic residues" evidence="1">
    <location>
        <begin position="10"/>
        <end position="25"/>
    </location>
</feature>